<evidence type="ECO:0000256" key="1">
    <source>
        <dbReference type="SAM" id="Phobius"/>
    </source>
</evidence>
<evidence type="ECO:0008006" key="4">
    <source>
        <dbReference type="Google" id="ProtNLM"/>
    </source>
</evidence>
<evidence type="ECO:0000313" key="3">
    <source>
        <dbReference type="Proteomes" id="UP001431131"/>
    </source>
</evidence>
<dbReference type="EMBL" id="JAKTTI010000048">
    <property type="protein sequence ID" value="MCH1627647.1"/>
    <property type="molecule type" value="Genomic_DNA"/>
</dbReference>
<dbReference type="RefSeq" id="WP_240257564.1">
    <property type="nucleotide sequence ID" value="NZ_JAKTTI010000048.1"/>
</dbReference>
<accession>A0AAW5E3Y4</accession>
<keyword evidence="1" id="KW-0812">Transmembrane</keyword>
<dbReference type="Proteomes" id="UP001431131">
    <property type="component" value="Unassembled WGS sequence"/>
</dbReference>
<dbReference type="AlphaFoldDB" id="A0AAW5E3Y4"/>
<organism evidence="2 3">
    <name type="scientific">Fredinandcohnia quinoae</name>
    <dbReference type="NCBI Taxonomy" id="2918902"/>
    <lineage>
        <taxon>Bacteria</taxon>
        <taxon>Bacillati</taxon>
        <taxon>Bacillota</taxon>
        <taxon>Bacilli</taxon>
        <taxon>Bacillales</taxon>
        <taxon>Bacillaceae</taxon>
        <taxon>Fredinandcohnia</taxon>
    </lineage>
</organism>
<keyword evidence="1" id="KW-1133">Transmembrane helix</keyword>
<protein>
    <recommendedName>
        <fullName evidence="4">Group-specific protein</fullName>
    </recommendedName>
</protein>
<evidence type="ECO:0000313" key="2">
    <source>
        <dbReference type="EMBL" id="MCH1627647.1"/>
    </source>
</evidence>
<feature type="transmembrane region" description="Helical" evidence="1">
    <location>
        <begin position="43"/>
        <end position="61"/>
    </location>
</feature>
<keyword evidence="3" id="KW-1185">Reference proteome</keyword>
<proteinExistence type="predicted"/>
<name>A0AAW5E3Y4_9BACI</name>
<gene>
    <name evidence="2" type="ORF">MJG50_20115</name>
</gene>
<reference evidence="2" key="1">
    <citation type="submission" date="2022-02" db="EMBL/GenBank/DDBJ databases">
        <title>Fredinandcohnia quinoae sp. nov. isolated from Chenopodium quinoa seeds.</title>
        <authorList>
            <person name="Saati-Santamaria Z."/>
            <person name="Flores-Felix J.D."/>
            <person name="Igual J.M."/>
            <person name="Velazquez E."/>
            <person name="Garcia-Fraile P."/>
            <person name="Martinez-Molina E."/>
        </authorList>
    </citation>
    <scope>NUCLEOTIDE SEQUENCE</scope>
    <source>
        <strain evidence="2">SECRCQ15</strain>
    </source>
</reference>
<sequence length="62" mass="6561">MKIAVILVVLIAIVGLIGTIAVGGKGDDNYRTSTKGNVTRLTLIYVVVISLSLIALAIYIIF</sequence>
<keyword evidence="1" id="KW-0472">Membrane</keyword>
<comment type="caution">
    <text evidence="2">The sequence shown here is derived from an EMBL/GenBank/DDBJ whole genome shotgun (WGS) entry which is preliminary data.</text>
</comment>